<evidence type="ECO:0000313" key="3">
    <source>
        <dbReference type="WBParaSite" id="SSLN_0001164901-mRNA-1"/>
    </source>
</evidence>
<name>A0A183T423_SCHSO</name>
<evidence type="ECO:0000313" key="1">
    <source>
        <dbReference type="EMBL" id="VDL97606.1"/>
    </source>
</evidence>
<reference evidence="3" key="1">
    <citation type="submission" date="2016-06" db="UniProtKB">
        <authorList>
            <consortium name="WormBaseParasite"/>
        </authorList>
    </citation>
    <scope>IDENTIFICATION</scope>
</reference>
<proteinExistence type="predicted"/>
<dbReference type="EMBL" id="UYSU01036375">
    <property type="protein sequence ID" value="VDL97606.1"/>
    <property type="molecule type" value="Genomic_DNA"/>
</dbReference>
<dbReference type="Proteomes" id="UP000275846">
    <property type="component" value="Unassembled WGS sequence"/>
</dbReference>
<dbReference type="AlphaFoldDB" id="A0A183T423"/>
<organism evidence="3">
    <name type="scientific">Schistocephalus solidus</name>
    <name type="common">Tapeworm</name>
    <dbReference type="NCBI Taxonomy" id="70667"/>
    <lineage>
        <taxon>Eukaryota</taxon>
        <taxon>Metazoa</taxon>
        <taxon>Spiralia</taxon>
        <taxon>Lophotrochozoa</taxon>
        <taxon>Platyhelminthes</taxon>
        <taxon>Cestoda</taxon>
        <taxon>Eucestoda</taxon>
        <taxon>Diphyllobothriidea</taxon>
        <taxon>Diphyllobothriidae</taxon>
        <taxon>Schistocephalus</taxon>
    </lineage>
</organism>
<keyword evidence="2" id="KW-1185">Reference proteome</keyword>
<sequence length="252" mass="27463">HGECFVVPGGGGGGTHKGESILCPPPCRVRWATPSFESCRSRCRSLLFISLRENARRRVSPLHVRRGATITPRSHMSAQRVRCCVRTPAQTPARPLAFKRAADAVLHGVDAEDFGPLQGFHVRDPVLPYQLQYSAEAAEMEVIQLPGLHGVDAEDFGPLQGFHVRDPVLPYQLQYSAEAAEMEVIQLPGLVRVDGPGLRSIKEYRQEDGLVHLKFGVQVNTVAIPHGGLQPAEGLTSFGDPLGNLVIDSRVV</sequence>
<reference evidence="1 2" key="2">
    <citation type="submission" date="2018-11" db="EMBL/GenBank/DDBJ databases">
        <authorList>
            <consortium name="Pathogen Informatics"/>
        </authorList>
    </citation>
    <scope>NUCLEOTIDE SEQUENCE [LARGE SCALE GENOMIC DNA]</scope>
    <source>
        <strain evidence="1 2">NST_G2</strain>
    </source>
</reference>
<evidence type="ECO:0000313" key="2">
    <source>
        <dbReference type="Proteomes" id="UP000275846"/>
    </source>
</evidence>
<gene>
    <name evidence="1" type="ORF">SSLN_LOCUS11221</name>
</gene>
<accession>A0A183T423</accession>
<protein>
    <submittedName>
        <fullName evidence="3">DnaJ_C domain-containing protein</fullName>
    </submittedName>
</protein>
<dbReference type="WBParaSite" id="SSLN_0001164901-mRNA-1">
    <property type="protein sequence ID" value="SSLN_0001164901-mRNA-1"/>
    <property type="gene ID" value="SSLN_0001164901"/>
</dbReference>